<protein>
    <submittedName>
        <fullName evidence="1">Uncharacterized protein</fullName>
    </submittedName>
</protein>
<keyword evidence="2" id="KW-1185">Reference proteome</keyword>
<dbReference type="InParanoid" id="A0A2H3D6F9"/>
<gene>
    <name evidence="1" type="ORF">ARMGADRAFT_1015515</name>
</gene>
<organism evidence="1 2">
    <name type="scientific">Armillaria gallica</name>
    <name type="common">Bulbous honey fungus</name>
    <name type="synonym">Armillaria bulbosa</name>
    <dbReference type="NCBI Taxonomy" id="47427"/>
    <lineage>
        <taxon>Eukaryota</taxon>
        <taxon>Fungi</taxon>
        <taxon>Dikarya</taxon>
        <taxon>Basidiomycota</taxon>
        <taxon>Agaricomycotina</taxon>
        <taxon>Agaricomycetes</taxon>
        <taxon>Agaricomycetidae</taxon>
        <taxon>Agaricales</taxon>
        <taxon>Marasmiineae</taxon>
        <taxon>Physalacriaceae</taxon>
        <taxon>Armillaria</taxon>
    </lineage>
</organism>
<sequence length="89" mass="9453">MSDFLLRPSSIVSARISAGVQVVDLSEITFLGRIPLIVILLLSTKVIHLSSSAFTPAPFNVECGEGHIVAADPVRHAGTVTRILALCRS</sequence>
<dbReference type="AlphaFoldDB" id="A0A2H3D6F9"/>
<name>A0A2H3D6F9_ARMGA</name>
<proteinExistence type="predicted"/>
<accession>A0A2H3D6F9</accession>
<reference evidence="2" key="1">
    <citation type="journal article" date="2017" name="Nat. Ecol. Evol.">
        <title>Genome expansion and lineage-specific genetic innovations in the forest pathogenic fungi Armillaria.</title>
        <authorList>
            <person name="Sipos G."/>
            <person name="Prasanna A.N."/>
            <person name="Walter M.C."/>
            <person name="O'Connor E."/>
            <person name="Balint B."/>
            <person name="Krizsan K."/>
            <person name="Kiss B."/>
            <person name="Hess J."/>
            <person name="Varga T."/>
            <person name="Slot J."/>
            <person name="Riley R."/>
            <person name="Boka B."/>
            <person name="Rigling D."/>
            <person name="Barry K."/>
            <person name="Lee J."/>
            <person name="Mihaltcheva S."/>
            <person name="LaButti K."/>
            <person name="Lipzen A."/>
            <person name="Waldron R."/>
            <person name="Moloney N.M."/>
            <person name="Sperisen C."/>
            <person name="Kredics L."/>
            <person name="Vagvoelgyi C."/>
            <person name="Patrignani A."/>
            <person name="Fitzpatrick D."/>
            <person name="Nagy I."/>
            <person name="Doyle S."/>
            <person name="Anderson J.B."/>
            <person name="Grigoriev I.V."/>
            <person name="Gueldener U."/>
            <person name="Muensterkoetter M."/>
            <person name="Nagy L.G."/>
        </authorList>
    </citation>
    <scope>NUCLEOTIDE SEQUENCE [LARGE SCALE GENOMIC DNA]</scope>
    <source>
        <strain evidence="2">Ar21-2</strain>
    </source>
</reference>
<evidence type="ECO:0000313" key="1">
    <source>
        <dbReference type="EMBL" id="PBK89344.1"/>
    </source>
</evidence>
<dbReference type="EMBL" id="KZ293669">
    <property type="protein sequence ID" value="PBK89344.1"/>
    <property type="molecule type" value="Genomic_DNA"/>
</dbReference>
<dbReference type="Proteomes" id="UP000217790">
    <property type="component" value="Unassembled WGS sequence"/>
</dbReference>
<evidence type="ECO:0000313" key="2">
    <source>
        <dbReference type="Proteomes" id="UP000217790"/>
    </source>
</evidence>